<protein>
    <recommendedName>
        <fullName evidence="1">DUF7079 domain-containing protein</fullName>
    </recommendedName>
</protein>
<dbReference type="InterPro" id="IPR055507">
    <property type="entry name" value="DUF7079"/>
</dbReference>
<evidence type="ECO:0000259" key="1">
    <source>
        <dbReference type="Pfam" id="PF23296"/>
    </source>
</evidence>
<proteinExistence type="predicted"/>
<dbReference type="EMBL" id="VKDB01000017">
    <property type="protein sequence ID" value="TSA82421.1"/>
    <property type="molecule type" value="Genomic_DNA"/>
</dbReference>
<dbReference type="AlphaFoldDB" id="A0A553UR31"/>
<dbReference type="Proteomes" id="UP000316092">
    <property type="component" value="Unassembled WGS sequence"/>
</dbReference>
<organism evidence="2 3">
    <name type="scientific">Deinococcus detaillensis</name>
    <dbReference type="NCBI Taxonomy" id="2592048"/>
    <lineage>
        <taxon>Bacteria</taxon>
        <taxon>Thermotogati</taxon>
        <taxon>Deinococcota</taxon>
        <taxon>Deinococci</taxon>
        <taxon>Deinococcales</taxon>
        <taxon>Deinococcaceae</taxon>
        <taxon>Deinococcus</taxon>
    </lineage>
</organism>
<evidence type="ECO:0000313" key="3">
    <source>
        <dbReference type="Proteomes" id="UP000316092"/>
    </source>
</evidence>
<accession>A0A553UR31</accession>
<feature type="domain" description="DUF7079" evidence="1">
    <location>
        <begin position="16"/>
        <end position="118"/>
    </location>
</feature>
<dbReference type="OrthoDB" id="8684941at2"/>
<sequence length="204" mass="23018">MPLPHAPFTPAQLAVRRRVWDALGELFLDTDTRPSLPLIAHRLAESGLDEDALGEIWHEEVTPALLFNLTLVAGEWAYFESDFLEQRIVRRRAVRHRLRRWSLSALMQRVWSREVEPAYAAAMRLRSGLLALPDAERSARAAVWHGMARAYFWPELPPLPTCPASAATLTTVWADLEPTLRPLLLKSENLERSGQAVLALISLA</sequence>
<keyword evidence="3" id="KW-1185">Reference proteome</keyword>
<dbReference type="RefSeq" id="WP_143721373.1">
    <property type="nucleotide sequence ID" value="NZ_VKDB01000017.1"/>
</dbReference>
<evidence type="ECO:0000313" key="2">
    <source>
        <dbReference type="EMBL" id="TSA82421.1"/>
    </source>
</evidence>
<gene>
    <name evidence="2" type="ORF">FNU79_13680</name>
</gene>
<dbReference type="Pfam" id="PF23296">
    <property type="entry name" value="DUF7079"/>
    <property type="match status" value="1"/>
</dbReference>
<comment type="caution">
    <text evidence="2">The sequence shown here is derived from an EMBL/GenBank/DDBJ whole genome shotgun (WGS) entry which is preliminary data.</text>
</comment>
<name>A0A553UR31_9DEIO</name>
<reference evidence="2 3" key="1">
    <citation type="submission" date="2019-07" db="EMBL/GenBank/DDBJ databases">
        <title>Deinococcus detaillus sp. nov., isolated from humus soil in Antarctica.</title>
        <authorList>
            <person name="Zhang K."/>
        </authorList>
    </citation>
    <scope>NUCLEOTIDE SEQUENCE [LARGE SCALE GENOMIC DNA]</scope>
    <source>
        <strain evidence="2 3">H1</strain>
    </source>
</reference>